<dbReference type="AlphaFoldDB" id="A0AAD2FZE6"/>
<reference evidence="3" key="1">
    <citation type="submission" date="2023-08" db="EMBL/GenBank/DDBJ databases">
        <authorList>
            <person name="Audoor S."/>
            <person name="Bilcke G."/>
        </authorList>
    </citation>
    <scope>NUCLEOTIDE SEQUENCE</scope>
</reference>
<accession>A0AAD2FZE6</accession>
<dbReference type="Pfam" id="PF20710">
    <property type="entry name" value="DUF6824"/>
    <property type="match status" value="2"/>
</dbReference>
<dbReference type="Proteomes" id="UP001295423">
    <property type="component" value="Unassembled WGS sequence"/>
</dbReference>
<keyword evidence="4" id="KW-1185">Reference proteome</keyword>
<dbReference type="EMBL" id="CAKOGP040001969">
    <property type="protein sequence ID" value="CAJ1958302.1"/>
    <property type="molecule type" value="Genomic_DNA"/>
</dbReference>
<feature type="compositionally biased region" description="Polar residues" evidence="1">
    <location>
        <begin position="365"/>
        <end position="374"/>
    </location>
</feature>
<feature type="domain" description="DUF6824" evidence="2">
    <location>
        <begin position="383"/>
        <end position="470"/>
    </location>
</feature>
<feature type="region of interest" description="Disordered" evidence="1">
    <location>
        <begin position="338"/>
        <end position="375"/>
    </location>
</feature>
<name>A0AAD2FZE6_9STRA</name>
<feature type="compositionally biased region" description="Polar residues" evidence="1">
    <location>
        <begin position="339"/>
        <end position="359"/>
    </location>
</feature>
<protein>
    <recommendedName>
        <fullName evidence="2">DUF6824 domain-containing protein</fullName>
    </recommendedName>
</protein>
<organism evidence="3 4">
    <name type="scientific">Cylindrotheca closterium</name>
    <dbReference type="NCBI Taxonomy" id="2856"/>
    <lineage>
        <taxon>Eukaryota</taxon>
        <taxon>Sar</taxon>
        <taxon>Stramenopiles</taxon>
        <taxon>Ochrophyta</taxon>
        <taxon>Bacillariophyta</taxon>
        <taxon>Bacillariophyceae</taxon>
        <taxon>Bacillariophycidae</taxon>
        <taxon>Bacillariales</taxon>
        <taxon>Bacillariaceae</taxon>
        <taxon>Cylindrotheca</taxon>
    </lineage>
</organism>
<feature type="domain" description="DUF6824" evidence="2">
    <location>
        <begin position="513"/>
        <end position="594"/>
    </location>
</feature>
<gene>
    <name evidence="3" type="ORF">CYCCA115_LOCUS17123</name>
</gene>
<proteinExistence type="predicted"/>
<evidence type="ECO:0000313" key="4">
    <source>
        <dbReference type="Proteomes" id="UP001295423"/>
    </source>
</evidence>
<evidence type="ECO:0000313" key="3">
    <source>
        <dbReference type="EMBL" id="CAJ1958302.1"/>
    </source>
</evidence>
<dbReference type="InterPro" id="IPR049227">
    <property type="entry name" value="DUF6824"/>
</dbReference>
<comment type="caution">
    <text evidence="3">The sequence shown here is derived from an EMBL/GenBank/DDBJ whole genome shotgun (WGS) entry which is preliminary data.</text>
</comment>
<sequence length="599" mass="67291">MSTSVEAPSKSCLCGINFPGGFGVTSQLNSSRKRTVPGVSDYEDVLMEGMKHLTFDEIQHEQELLHGVAGEVDLNENDLLVGLEMHLNRMKKGTAYESAERQDPSYVSNRELQLAFLRASHFKPKDSAEKLINFFKHKQDLFGEESLVRDITAQDLDQDDLSCLLEGFFQFCPFRDRSGRMIHLEFPGIRSKTTVRTEMRARFYASANSVETMVDISKGAVVVSYLVEQYKDHLKGAGFAETTNLYHNVVPMKIDGFHLCFSNSIECLVLKACIAMLPYEERVKSRVHLGSHTECQYLLASYGITRGALPLTGLESEMDLNHHNAWFQRRILREKEQRQQASLRIPSTNASITHQQNPSCHDATSGPNSGNENDVLSLGQRVKGVGNERLHSLALIYATAYANGSISNRRTIVSGIIDEVHRHGGRFLKPDPQSVSKADSMSSEDEMRNIQWVELSPDEQRVKITQLFRNLRRRRSRPSTSSASIAGLPPFAAAAGASSSKQVVVVDQIGPNDVLFGQRPDNPGNQRLRELVIALSDEYNRTDRGEKKNTVSQLVERIQKNGGRFLKPSADHVGRWEVVSDEAAREKVSKQFRNVRRMR</sequence>
<evidence type="ECO:0000259" key="2">
    <source>
        <dbReference type="Pfam" id="PF20710"/>
    </source>
</evidence>
<evidence type="ECO:0000256" key="1">
    <source>
        <dbReference type="SAM" id="MobiDB-lite"/>
    </source>
</evidence>